<organism evidence="2 3">
    <name type="scientific">Venturia inaequalis</name>
    <name type="common">Apple scab fungus</name>
    <dbReference type="NCBI Taxonomy" id="5025"/>
    <lineage>
        <taxon>Eukaryota</taxon>
        <taxon>Fungi</taxon>
        <taxon>Dikarya</taxon>
        <taxon>Ascomycota</taxon>
        <taxon>Pezizomycotina</taxon>
        <taxon>Dothideomycetes</taxon>
        <taxon>Pleosporomycetidae</taxon>
        <taxon>Venturiales</taxon>
        <taxon>Venturiaceae</taxon>
        <taxon>Venturia</taxon>
    </lineage>
</organism>
<feature type="compositionally biased region" description="Basic residues" evidence="1">
    <location>
        <begin position="153"/>
        <end position="162"/>
    </location>
</feature>
<feature type="compositionally biased region" description="Basic and acidic residues" evidence="1">
    <location>
        <begin position="140"/>
        <end position="152"/>
    </location>
</feature>
<dbReference type="AlphaFoldDB" id="A0A8H3UDC9"/>
<dbReference type="OrthoDB" id="10550223at2759"/>
<dbReference type="EMBL" id="WNWS01000432">
    <property type="protein sequence ID" value="KAE9967910.1"/>
    <property type="molecule type" value="Genomic_DNA"/>
</dbReference>
<dbReference type="Proteomes" id="UP000447873">
    <property type="component" value="Unassembled WGS sequence"/>
</dbReference>
<sequence length="316" mass="36122">MPRSASPNRRGLLRHGRHALEPTYSESAIPNSDSTSSWHTINSWHMNDSLHTIDSWYTIENGYTLDSWHAAQSLHTAGPSRWTYPQHSRDSSASDLTETTWRSFSESDMTAGLLSGYANTTSIAGSEPNRTSLFPDEAEDTARTAEGRDIRPARRRPRRTSRNLRETEENRRSWFSHAWQAFGESHWGPEITEEPYSIPPLTLPDLSKAPPPPYSAFDPFIDQSPAERTWEDRYAAYLALDHYGGENEAELPEYTCRDPLQTPPSYGVATKRKRRYSVWLKEVRLGVKRATKVLGTWIGSRLYTESGEPRCWRVFT</sequence>
<protein>
    <submittedName>
        <fullName evidence="2">Uncharacterized protein</fullName>
    </submittedName>
</protein>
<name>A0A8H3UDC9_VENIN</name>
<evidence type="ECO:0000313" key="2">
    <source>
        <dbReference type="EMBL" id="KAE9967910.1"/>
    </source>
</evidence>
<feature type="compositionally biased region" description="Polar residues" evidence="1">
    <location>
        <begin position="120"/>
        <end position="132"/>
    </location>
</feature>
<evidence type="ECO:0000313" key="3">
    <source>
        <dbReference type="Proteomes" id="UP000447873"/>
    </source>
</evidence>
<gene>
    <name evidence="2" type="ORF">EG328_007914</name>
</gene>
<evidence type="ECO:0000256" key="1">
    <source>
        <dbReference type="SAM" id="MobiDB-lite"/>
    </source>
</evidence>
<feature type="region of interest" description="Disordered" evidence="1">
    <location>
        <begin position="1"/>
        <end position="32"/>
    </location>
</feature>
<comment type="caution">
    <text evidence="2">The sequence shown here is derived from an EMBL/GenBank/DDBJ whole genome shotgun (WGS) entry which is preliminary data.</text>
</comment>
<reference evidence="2 3" key="1">
    <citation type="submission" date="2018-12" db="EMBL/GenBank/DDBJ databases">
        <title>Venturia inaequalis Genome Resource.</title>
        <authorList>
            <person name="Lichtner F.J."/>
        </authorList>
    </citation>
    <scope>NUCLEOTIDE SEQUENCE [LARGE SCALE GENOMIC DNA]</scope>
    <source>
        <strain evidence="2 3">120213</strain>
    </source>
</reference>
<accession>A0A8H3UDC9</accession>
<proteinExistence type="predicted"/>
<feature type="region of interest" description="Disordered" evidence="1">
    <location>
        <begin position="120"/>
        <end position="167"/>
    </location>
</feature>